<dbReference type="CDD" id="cd01164">
    <property type="entry name" value="FruK_PfkB_like"/>
    <property type="match status" value="1"/>
</dbReference>
<dbReference type="Pfam" id="PF00294">
    <property type="entry name" value="PfkB"/>
    <property type="match status" value="1"/>
</dbReference>
<evidence type="ECO:0000313" key="9">
    <source>
        <dbReference type="Proteomes" id="UP000467130"/>
    </source>
</evidence>
<sequence>MDAPDTPAPGRPQIVTLTMNPALDITTSVDVVRATEKLRCETPRYDPGGGGINVARVAHVLGGSVSAVFPAGGASGGLLTSLLDDERVSYRQITISAATRESLTVNENSTGQQYRFVLPGPRLTFTEQAQCLDELRRAADSAEFVVASGSLPPGVPADYYQRVADSCQRLGARFILDTSGGGLQHVSSGVYLLKASARELRECVGRPLVTESEQFAAARELIEKGCAQSVLVSLGSHGALLVTPSVSQRYSAIPMRSGSGVGAGDAMVAAITIGFSRGWPLEKSVRLGIAAGAAMLMTPGTAVCERADVEKLFALAQEPCDVMVYD</sequence>
<dbReference type="InterPro" id="IPR011611">
    <property type="entry name" value="PfkB_dom"/>
</dbReference>
<dbReference type="KEGG" id="msto:MSTO_04750"/>
<dbReference type="Proteomes" id="UP000467130">
    <property type="component" value="Chromosome"/>
</dbReference>
<dbReference type="PANTHER" id="PTHR46566">
    <property type="entry name" value="1-PHOSPHOFRUCTOKINASE-RELATED"/>
    <property type="match status" value="1"/>
</dbReference>
<evidence type="ECO:0000313" key="8">
    <source>
        <dbReference type="EMBL" id="BBY20270.1"/>
    </source>
</evidence>
<accession>A0A7I7Q1I8</accession>
<dbReference type="InterPro" id="IPR017583">
    <property type="entry name" value="Tagatose/fructose_Pkinase"/>
</dbReference>
<dbReference type="Gene3D" id="3.40.1190.20">
    <property type="match status" value="1"/>
</dbReference>
<evidence type="ECO:0000256" key="6">
    <source>
        <dbReference type="PIRNR" id="PIRNR000535"/>
    </source>
</evidence>
<dbReference type="GO" id="GO:0005524">
    <property type="term" value="F:ATP binding"/>
    <property type="evidence" value="ECO:0007669"/>
    <property type="project" value="UniProtKB-KW"/>
</dbReference>
<evidence type="ECO:0000259" key="7">
    <source>
        <dbReference type="Pfam" id="PF00294"/>
    </source>
</evidence>
<organism evidence="8 9">
    <name type="scientific">Mycobacterium stomatepiae</name>
    <dbReference type="NCBI Taxonomy" id="470076"/>
    <lineage>
        <taxon>Bacteria</taxon>
        <taxon>Bacillati</taxon>
        <taxon>Actinomycetota</taxon>
        <taxon>Actinomycetes</taxon>
        <taxon>Mycobacteriales</taxon>
        <taxon>Mycobacteriaceae</taxon>
        <taxon>Mycobacterium</taxon>
        <taxon>Mycobacterium simiae complex</taxon>
    </lineage>
</organism>
<feature type="domain" description="Carbohydrate kinase PfkB" evidence="7">
    <location>
        <begin position="18"/>
        <end position="305"/>
    </location>
</feature>
<keyword evidence="5" id="KW-0067">ATP-binding</keyword>
<evidence type="ECO:0000256" key="5">
    <source>
        <dbReference type="ARBA" id="ARBA00022840"/>
    </source>
</evidence>
<evidence type="ECO:0000256" key="1">
    <source>
        <dbReference type="ARBA" id="ARBA00010688"/>
    </source>
</evidence>
<evidence type="ECO:0000256" key="2">
    <source>
        <dbReference type="ARBA" id="ARBA00022679"/>
    </source>
</evidence>
<keyword evidence="9" id="KW-1185">Reference proteome</keyword>
<dbReference type="InterPro" id="IPR029056">
    <property type="entry name" value="Ribokinase-like"/>
</dbReference>
<keyword evidence="2 6" id="KW-0808">Transferase</keyword>
<dbReference type="SUPFAM" id="SSF53613">
    <property type="entry name" value="Ribokinase-like"/>
    <property type="match status" value="1"/>
</dbReference>
<dbReference type="RefSeq" id="WP_179969151.1">
    <property type="nucleotide sequence ID" value="NZ_AP022587.1"/>
</dbReference>
<evidence type="ECO:0000256" key="4">
    <source>
        <dbReference type="ARBA" id="ARBA00022777"/>
    </source>
</evidence>
<proteinExistence type="inferred from homology"/>
<dbReference type="GO" id="GO:0005829">
    <property type="term" value="C:cytosol"/>
    <property type="evidence" value="ECO:0007669"/>
    <property type="project" value="TreeGrafter"/>
</dbReference>
<dbReference type="PIRSF" id="PIRSF000535">
    <property type="entry name" value="1PFK/6PFK/LacC"/>
    <property type="match status" value="1"/>
</dbReference>
<evidence type="ECO:0000256" key="3">
    <source>
        <dbReference type="ARBA" id="ARBA00022741"/>
    </source>
</evidence>
<dbReference type="EMBL" id="AP022587">
    <property type="protein sequence ID" value="BBY20270.1"/>
    <property type="molecule type" value="Genomic_DNA"/>
</dbReference>
<dbReference type="AlphaFoldDB" id="A0A7I7Q1I8"/>
<gene>
    <name evidence="8" type="primary">pfkB</name>
    <name evidence="8" type="ORF">MSTO_04750</name>
</gene>
<name>A0A7I7Q1I8_9MYCO</name>
<comment type="similarity">
    <text evidence="1">Belongs to the carbohydrate kinase PfkB family.</text>
</comment>
<protein>
    <submittedName>
        <fullName evidence="8">Phosphofructokinase</fullName>
    </submittedName>
</protein>
<dbReference type="NCBIfam" id="TIGR03168">
    <property type="entry name" value="1-PFK"/>
    <property type="match status" value="1"/>
</dbReference>
<dbReference type="PANTHER" id="PTHR46566:SF2">
    <property type="entry name" value="ATP-DEPENDENT 6-PHOSPHOFRUCTOKINASE ISOZYME 2"/>
    <property type="match status" value="1"/>
</dbReference>
<keyword evidence="4 8" id="KW-0418">Kinase</keyword>
<reference evidence="8 9" key="1">
    <citation type="journal article" date="2019" name="Emerg. Microbes Infect.">
        <title>Comprehensive subspecies identification of 175 nontuberculous mycobacteria species based on 7547 genomic profiles.</title>
        <authorList>
            <person name="Matsumoto Y."/>
            <person name="Kinjo T."/>
            <person name="Motooka D."/>
            <person name="Nabeya D."/>
            <person name="Jung N."/>
            <person name="Uechi K."/>
            <person name="Horii T."/>
            <person name="Iida T."/>
            <person name="Fujita J."/>
            <person name="Nakamura S."/>
        </authorList>
    </citation>
    <scope>NUCLEOTIDE SEQUENCE [LARGE SCALE GENOMIC DNA]</scope>
    <source>
        <strain evidence="8 9">JCM 17783</strain>
    </source>
</reference>
<dbReference type="GO" id="GO:0003872">
    <property type="term" value="F:6-phosphofructokinase activity"/>
    <property type="evidence" value="ECO:0007669"/>
    <property type="project" value="TreeGrafter"/>
</dbReference>
<keyword evidence="3" id="KW-0547">Nucleotide-binding</keyword>